<dbReference type="InterPro" id="IPR013149">
    <property type="entry name" value="ADH-like_C"/>
</dbReference>
<dbReference type="Pfam" id="PF08240">
    <property type="entry name" value="ADH_N"/>
    <property type="match status" value="1"/>
</dbReference>
<feature type="domain" description="Enoyl reductase (ER)" evidence="1">
    <location>
        <begin position="12"/>
        <end position="343"/>
    </location>
</feature>
<gene>
    <name evidence="2" type="ORF">S40285_08539</name>
</gene>
<dbReference type="PANTHER" id="PTHR45033:SF2">
    <property type="entry name" value="ZINC-TYPE ALCOHOL DEHYDROGENASE-LIKE PROTEIN C1773.06C"/>
    <property type="match status" value="1"/>
</dbReference>
<dbReference type="SMART" id="SM00829">
    <property type="entry name" value="PKS_ER"/>
    <property type="match status" value="1"/>
</dbReference>
<reference evidence="2 3" key="1">
    <citation type="journal article" date="2014" name="BMC Genomics">
        <title>Comparative genome sequencing reveals chemotype-specific gene clusters in the toxigenic black mold Stachybotrys.</title>
        <authorList>
            <person name="Semeiks J."/>
            <person name="Borek D."/>
            <person name="Otwinowski Z."/>
            <person name="Grishin N.V."/>
        </authorList>
    </citation>
    <scope>NUCLEOTIDE SEQUENCE [LARGE SCALE GENOMIC DNA]</scope>
    <source>
        <strain evidence="2 3">IBT 40285</strain>
    </source>
</reference>
<name>A0A084QBF8_STAC4</name>
<organism evidence="2 3">
    <name type="scientific">Stachybotrys chlorohalonatus (strain IBT 40285)</name>
    <dbReference type="NCBI Taxonomy" id="1283841"/>
    <lineage>
        <taxon>Eukaryota</taxon>
        <taxon>Fungi</taxon>
        <taxon>Dikarya</taxon>
        <taxon>Ascomycota</taxon>
        <taxon>Pezizomycotina</taxon>
        <taxon>Sordariomycetes</taxon>
        <taxon>Hypocreomycetidae</taxon>
        <taxon>Hypocreales</taxon>
        <taxon>Stachybotryaceae</taxon>
        <taxon>Stachybotrys</taxon>
    </lineage>
</organism>
<dbReference type="EMBL" id="KL660861">
    <property type="protein sequence ID" value="KFA61293.1"/>
    <property type="molecule type" value="Genomic_DNA"/>
</dbReference>
<dbReference type="Gene3D" id="3.40.50.720">
    <property type="entry name" value="NAD(P)-binding Rossmann-like Domain"/>
    <property type="match status" value="1"/>
</dbReference>
<dbReference type="OMA" id="YMASGSH"/>
<dbReference type="HOGENOM" id="CLU_026673_3_4_1"/>
<dbReference type="CDD" id="cd08276">
    <property type="entry name" value="MDR7"/>
    <property type="match status" value="1"/>
</dbReference>
<dbReference type="InParanoid" id="A0A084QBF8"/>
<accession>A0A084QBF8</accession>
<proteinExistence type="predicted"/>
<dbReference type="InterPro" id="IPR013154">
    <property type="entry name" value="ADH-like_N"/>
</dbReference>
<dbReference type="STRING" id="1283841.A0A084QBF8"/>
<evidence type="ECO:0000313" key="2">
    <source>
        <dbReference type="EMBL" id="KFA61293.1"/>
    </source>
</evidence>
<sequence length="346" mass="36136">MSHTVFRLPFPAGIQAIQAHVEPIPSPSPTEVLVRVRSVSLNYRDIAICTGAYPLPVAGNVILGSDMAGEVVQVGANVKDVAVGDKVTTPASFAFQYGLVTEKAHISALGGGTDGVLAEYFVMPAYAVIKLPKAHLRWEHWAALITAGGTAWNAFYDGPSLRLGQTVLVLGTGGVSLAALVLAKAAGATTIVTSSSDAKLSHVKEVYGADHAINYKTYPDWAAEVLHITNGRGADYVIEVGGSGTMGQSLQAVARGGVISVIGFMAQPEDGIMPDVAQLALIKGVIVRGVLSASKQQLEEAVHAVGTLGLEMPIDKTFGFSRDEVIKAFEYVASGKHMGKVCITVG</sequence>
<protein>
    <recommendedName>
        <fullName evidence="1">Enoyl reductase (ER) domain-containing protein</fullName>
    </recommendedName>
</protein>
<evidence type="ECO:0000313" key="3">
    <source>
        <dbReference type="Proteomes" id="UP000028524"/>
    </source>
</evidence>
<dbReference type="InterPro" id="IPR036291">
    <property type="entry name" value="NAD(P)-bd_dom_sf"/>
</dbReference>
<dbReference type="Gene3D" id="3.90.180.10">
    <property type="entry name" value="Medium-chain alcohol dehydrogenases, catalytic domain"/>
    <property type="match status" value="1"/>
</dbReference>
<dbReference type="GO" id="GO:0016491">
    <property type="term" value="F:oxidoreductase activity"/>
    <property type="evidence" value="ECO:0007669"/>
    <property type="project" value="InterPro"/>
</dbReference>
<keyword evidence="3" id="KW-1185">Reference proteome</keyword>
<dbReference type="SUPFAM" id="SSF51735">
    <property type="entry name" value="NAD(P)-binding Rossmann-fold domains"/>
    <property type="match status" value="1"/>
</dbReference>
<dbReference type="InterPro" id="IPR052711">
    <property type="entry name" value="Zinc_ADH-like"/>
</dbReference>
<dbReference type="AlphaFoldDB" id="A0A084QBF8"/>
<dbReference type="SUPFAM" id="SSF50129">
    <property type="entry name" value="GroES-like"/>
    <property type="match status" value="1"/>
</dbReference>
<dbReference type="Proteomes" id="UP000028524">
    <property type="component" value="Unassembled WGS sequence"/>
</dbReference>
<dbReference type="PANTHER" id="PTHR45033">
    <property type="match status" value="1"/>
</dbReference>
<evidence type="ECO:0000259" key="1">
    <source>
        <dbReference type="SMART" id="SM00829"/>
    </source>
</evidence>
<dbReference type="Pfam" id="PF00107">
    <property type="entry name" value="ADH_zinc_N"/>
    <property type="match status" value="1"/>
</dbReference>
<dbReference type="InterPro" id="IPR020843">
    <property type="entry name" value="ER"/>
</dbReference>
<dbReference type="InterPro" id="IPR011032">
    <property type="entry name" value="GroES-like_sf"/>
</dbReference>
<dbReference type="OrthoDB" id="3509362at2759"/>